<accession>A0A177DID5</accession>
<reference evidence="1 2" key="1">
    <citation type="submission" date="2016-05" db="EMBL/GenBank/DDBJ databases">
        <title>Comparative analysis of secretome profiles of manganese(II)-oxidizing ascomycete fungi.</title>
        <authorList>
            <consortium name="DOE Joint Genome Institute"/>
            <person name="Zeiner C.A."/>
            <person name="Purvine S.O."/>
            <person name="Zink E.M."/>
            <person name="Wu S."/>
            <person name="Pasa-Tolic L."/>
            <person name="Chaput D.L."/>
            <person name="Haridas S."/>
            <person name="Grigoriev I.V."/>
            <person name="Santelli C.M."/>
            <person name="Hansel C.M."/>
        </authorList>
    </citation>
    <scope>NUCLEOTIDE SEQUENCE [LARGE SCALE GENOMIC DNA]</scope>
    <source>
        <strain evidence="1 2">SRC1lrK2f</strain>
    </source>
</reference>
<dbReference type="AlphaFoldDB" id="A0A177DID5"/>
<dbReference type="KEGG" id="aalt:CC77DRAFT_202469"/>
<dbReference type="GeneID" id="29116201"/>
<protein>
    <submittedName>
        <fullName evidence="1">Uncharacterized protein</fullName>
    </submittedName>
</protein>
<evidence type="ECO:0000313" key="2">
    <source>
        <dbReference type="Proteomes" id="UP000077248"/>
    </source>
</evidence>
<proteinExistence type="predicted"/>
<dbReference type="RefSeq" id="XP_018384030.1">
    <property type="nucleotide sequence ID" value="XM_018530607.1"/>
</dbReference>
<dbReference type="EMBL" id="KV441483">
    <property type="protein sequence ID" value="OAG18609.1"/>
    <property type="molecule type" value="Genomic_DNA"/>
</dbReference>
<gene>
    <name evidence="1" type="ORF">CC77DRAFT_202469</name>
</gene>
<dbReference type="Proteomes" id="UP000077248">
    <property type="component" value="Unassembled WGS sequence"/>
</dbReference>
<evidence type="ECO:0000313" key="1">
    <source>
        <dbReference type="EMBL" id="OAG18609.1"/>
    </source>
</evidence>
<organism evidence="1 2">
    <name type="scientific">Alternaria alternata</name>
    <name type="common">Alternaria rot fungus</name>
    <name type="synonym">Torula alternata</name>
    <dbReference type="NCBI Taxonomy" id="5599"/>
    <lineage>
        <taxon>Eukaryota</taxon>
        <taxon>Fungi</taxon>
        <taxon>Dikarya</taxon>
        <taxon>Ascomycota</taxon>
        <taxon>Pezizomycotina</taxon>
        <taxon>Dothideomycetes</taxon>
        <taxon>Pleosporomycetidae</taxon>
        <taxon>Pleosporales</taxon>
        <taxon>Pleosporineae</taxon>
        <taxon>Pleosporaceae</taxon>
        <taxon>Alternaria</taxon>
        <taxon>Alternaria sect. Alternaria</taxon>
        <taxon>Alternaria alternata complex</taxon>
    </lineage>
</organism>
<sequence>MFMTLCSAFRRRYPPRFTVVTAFLIFFSRHYSGIAGMVLKPWIWELHGCRQFYTNEDLISLQCLLSFICVMTEKCA</sequence>
<keyword evidence="2" id="KW-1185">Reference proteome</keyword>
<dbReference type="VEuPathDB" id="FungiDB:CC77DRAFT_202469"/>
<name>A0A177DID5_ALTAL</name>